<evidence type="ECO:0000313" key="2">
    <source>
        <dbReference type="EMBL" id="VEU39379.1"/>
    </source>
</evidence>
<sequence length="1110" mass="119933">MHIRALRSDSVSSHKRIVSETKTIDKNLGKNGNDISNNAKDTCTNSKTKSLDRFPLTKDKHQKCLRTTNVTVEVSGSQFCIVPTLFQHIENLPWKKQKERPRGKKRPTLRLNANPDVFECVLRFFLHGNLPDPKELSTRRAKTLIDFVSPLDPVAVKPLVHHLNVFVAGQSSSSVNSKRSLMLKKSISNFSSWTKLVHSHRGASTASNVDHNNAATVSGGTTTSTNPPRECGDSAANNAAKAALPTPMGSSSSAVTTVPTQIEQPIPGSITTAAEVSVCSMDEASSVSKLSLQSSWTQPVPDENSLSVSGSASAHAHLHHENQHQTQFQHQYQHQFQFQHQFQHQYQHQHQHQYQHQFQQHQHQHHEHDFGFTQNNVQDSSVAFYASSPYSHSDPTHSKAHNYGVPLALDGSYHPIAPTTEPSVASQNNPIRSSSHYHNQQPQCHSHPHHHHQNQWHGRDPTCGAPFAQIGTNHPVVSAGFPSSDTPAKATTSHRNAPQESGAEPSSESHATERRSATKMLRTVFGSGTGGTDGDAPRKHGRSETSSAGPHSGAASKRGLIDAGKHAFRLGRGRQPQQVSTTTRTRLTHADWCASDNSNSSSNNKDYSNMIGASLLPLFGLAPPCGTEEEPFRSNNEGLHGRCRPLSLLLDGGAEIPSPTATTTAAGGNHGAAGDGGRSGTHRPRPSPLPQANDRQASPPPTTVATGGRKRILLRGPPRSGKTSMAMDLAYAAAAGAPGSGLAAIVYRPYNDAHVPPGPGGYGHGNRRGDGRGLQGGANDEAFPLRCRPLLLERGGANGPEGGGRAPGASWDPGLLKRIRIRRVSSARELWYELLAMAGRPHGEQPSGAIVVEDMDKLVPRDALPGGRGGRAPSNNQRKWHQRNLRISTLQKTVAIAADTALAIERTLSLPQGRLSLLFTLATHHRGAYAAFGRREAGDLLASTACIDAVVTLLPKPPEQKGSKHQSRAGAIGSDWKAPVARNRGGSCTETTRVHCGTDPTRNPYNNSSCSKNDDNNTNNKNKSNSNAGGEESIFVHSLWQAQFQDRRCDSGADEKGNDRAGGTSLMDYAFVESFPADDDDIDDDDDDDSTDEYESDPLELRWKHRGAYS</sequence>
<organism evidence="2 3">
    <name type="scientific">Pseudo-nitzschia multistriata</name>
    <dbReference type="NCBI Taxonomy" id="183589"/>
    <lineage>
        <taxon>Eukaryota</taxon>
        <taxon>Sar</taxon>
        <taxon>Stramenopiles</taxon>
        <taxon>Ochrophyta</taxon>
        <taxon>Bacillariophyta</taxon>
        <taxon>Bacillariophyceae</taxon>
        <taxon>Bacillariophycidae</taxon>
        <taxon>Bacillariales</taxon>
        <taxon>Bacillariaceae</taxon>
        <taxon>Pseudo-nitzschia</taxon>
    </lineage>
</organism>
<accession>A0A448ZBF6</accession>
<feature type="compositionally biased region" description="Low complexity" evidence="1">
    <location>
        <begin position="213"/>
        <end position="228"/>
    </location>
</feature>
<feature type="compositionally biased region" description="Basic and acidic residues" evidence="1">
    <location>
        <begin position="1048"/>
        <end position="1059"/>
    </location>
</feature>
<keyword evidence="3" id="KW-1185">Reference proteome</keyword>
<evidence type="ECO:0000313" key="3">
    <source>
        <dbReference type="Proteomes" id="UP000291116"/>
    </source>
</evidence>
<feature type="region of interest" description="Disordered" evidence="1">
    <location>
        <begin position="654"/>
        <end position="723"/>
    </location>
</feature>
<feature type="compositionally biased region" description="Low complexity" evidence="1">
    <location>
        <begin position="324"/>
        <end position="346"/>
    </location>
</feature>
<protein>
    <recommendedName>
        <fullName evidence="4">BTB domain-containing protein</fullName>
    </recommendedName>
</protein>
<evidence type="ECO:0000256" key="1">
    <source>
        <dbReference type="SAM" id="MobiDB-lite"/>
    </source>
</evidence>
<feature type="compositionally biased region" description="Gly residues" evidence="1">
    <location>
        <begin position="668"/>
        <end position="679"/>
    </location>
</feature>
<feature type="region of interest" description="Disordered" evidence="1">
    <location>
        <begin position="204"/>
        <end position="228"/>
    </location>
</feature>
<feature type="region of interest" description="Disordered" evidence="1">
    <location>
        <begin position="414"/>
        <end position="557"/>
    </location>
</feature>
<feature type="compositionally biased region" description="Acidic residues" evidence="1">
    <location>
        <begin position="1076"/>
        <end position="1098"/>
    </location>
</feature>
<proteinExistence type="predicted"/>
<evidence type="ECO:0008006" key="4">
    <source>
        <dbReference type="Google" id="ProtNLM"/>
    </source>
</evidence>
<dbReference type="AlphaFoldDB" id="A0A448ZBF6"/>
<feature type="region of interest" description="Disordered" evidence="1">
    <location>
        <begin position="1"/>
        <end position="24"/>
    </location>
</feature>
<feature type="region of interest" description="Disordered" evidence="1">
    <location>
        <begin position="1048"/>
        <end position="1110"/>
    </location>
</feature>
<feature type="compositionally biased region" description="Low complexity" evidence="1">
    <location>
        <begin position="1006"/>
        <end position="1027"/>
    </location>
</feature>
<feature type="region of interest" description="Disordered" evidence="1">
    <location>
        <begin position="956"/>
        <end position="1029"/>
    </location>
</feature>
<feature type="region of interest" description="Disordered" evidence="1">
    <location>
        <begin position="861"/>
        <end position="880"/>
    </location>
</feature>
<gene>
    <name evidence="2" type="ORF">PSNMU_V1.4_AUG-EV-PASAV3_0062270</name>
</gene>
<feature type="region of interest" description="Disordered" evidence="1">
    <location>
        <begin position="292"/>
        <end position="367"/>
    </location>
</feature>
<feature type="compositionally biased region" description="Polar residues" evidence="1">
    <location>
        <begin position="420"/>
        <end position="437"/>
    </location>
</feature>
<dbReference type="OrthoDB" id="55910at2759"/>
<dbReference type="EMBL" id="CAACVS010000218">
    <property type="protein sequence ID" value="VEU39379.1"/>
    <property type="molecule type" value="Genomic_DNA"/>
</dbReference>
<feature type="compositionally biased region" description="Polar residues" evidence="1">
    <location>
        <begin position="481"/>
        <end position="509"/>
    </location>
</feature>
<dbReference type="Proteomes" id="UP000291116">
    <property type="component" value="Unassembled WGS sequence"/>
</dbReference>
<reference evidence="2 3" key="1">
    <citation type="submission" date="2019-01" db="EMBL/GenBank/DDBJ databases">
        <authorList>
            <person name="Ferrante I. M."/>
        </authorList>
    </citation>
    <scope>NUCLEOTIDE SEQUENCE [LARGE SCALE GENOMIC DNA]</scope>
    <source>
        <strain evidence="2 3">B856</strain>
    </source>
</reference>
<name>A0A448ZBF6_9STRA</name>
<feature type="compositionally biased region" description="Low complexity" evidence="1">
    <location>
        <begin position="305"/>
        <end position="315"/>
    </location>
</feature>